<evidence type="ECO:0000313" key="2">
    <source>
        <dbReference type="EMBL" id="CAA9481361.1"/>
    </source>
</evidence>
<sequence length="182" mass="20163">GSSGSSHGLVRSATGRGLPRGQTALLMEGRRARGAGDHVPVHQHRALHRHEARPRGDDARAPARRALDHLPHRALRDRRSRWAAGSQNPEARGHRSRAAPDRDVPGQRERCPQRDTARRRAAHPAVAQDADAAPLHRDGVVDRGQRPYQEGRTAAHPRVVRNEPQEKRKQGANPGKQTRRSL</sequence>
<feature type="compositionally biased region" description="Basic and acidic residues" evidence="1">
    <location>
        <begin position="160"/>
        <end position="169"/>
    </location>
</feature>
<dbReference type="EMBL" id="CADCVM010000146">
    <property type="protein sequence ID" value="CAA9481361.1"/>
    <property type="molecule type" value="Genomic_DNA"/>
</dbReference>
<feature type="compositionally biased region" description="Basic and acidic residues" evidence="1">
    <location>
        <begin position="134"/>
        <end position="145"/>
    </location>
</feature>
<feature type="region of interest" description="Disordered" evidence="1">
    <location>
        <begin position="1"/>
        <end position="182"/>
    </location>
</feature>
<accession>A0A6J4RUJ4</accession>
<organism evidence="2">
    <name type="scientific">uncultured Rubrobacteraceae bacterium</name>
    <dbReference type="NCBI Taxonomy" id="349277"/>
    <lineage>
        <taxon>Bacteria</taxon>
        <taxon>Bacillati</taxon>
        <taxon>Actinomycetota</taxon>
        <taxon>Rubrobacteria</taxon>
        <taxon>Rubrobacterales</taxon>
        <taxon>Rubrobacteraceae</taxon>
        <taxon>environmental samples</taxon>
    </lineage>
</organism>
<feature type="non-terminal residue" evidence="2">
    <location>
        <position position="1"/>
    </location>
</feature>
<feature type="compositionally biased region" description="Basic residues" evidence="1">
    <location>
        <begin position="41"/>
        <end position="52"/>
    </location>
</feature>
<proteinExistence type="predicted"/>
<feature type="compositionally biased region" description="Basic residues" evidence="1">
    <location>
        <begin position="72"/>
        <end position="81"/>
    </location>
</feature>
<protein>
    <submittedName>
        <fullName evidence="2">Uncharacterized protein</fullName>
    </submittedName>
</protein>
<feature type="compositionally biased region" description="Basic and acidic residues" evidence="1">
    <location>
        <begin position="53"/>
        <end position="71"/>
    </location>
</feature>
<feature type="compositionally biased region" description="Low complexity" evidence="1">
    <location>
        <begin position="123"/>
        <end position="133"/>
    </location>
</feature>
<evidence type="ECO:0000256" key="1">
    <source>
        <dbReference type="SAM" id="MobiDB-lite"/>
    </source>
</evidence>
<feature type="non-terminal residue" evidence="2">
    <location>
        <position position="182"/>
    </location>
</feature>
<dbReference type="AlphaFoldDB" id="A0A6J4RUJ4"/>
<feature type="compositionally biased region" description="Basic and acidic residues" evidence="1">
    <location>
        <begin position="28"/>
        <end position="40"/>
    </location>
</feature>
<feature type="compositionally biased region" description="Basic and acidic residues" evidence="1">
    <location>
        <begin position="98"/>
        <end position="118"/>
    </location>
</feature>
<reference evidence="2" key="1">
    <citation type="submission" date="2020-02" db="EMBL/GenBank/DDBJ databases">
        <authorList>
            <person name="Meier V. D."/>
        </authorList>
    </citation>
    <scope>NUCLEOTIDE SEQUENCE</scope>
    <source>
        <strain evidence="2">AVDCRST_MAG05</strain>
    </source>
</reference>
<name>A0A6J4RUJ4_9ACTN</name>
<gene>
    <name evidence="2" type="ORF">AVDCRST_MAG05-1314</name>
</gene>